<keyword evidence="3" id="KW-0731">Sigma factor</keyword>
<dbReference type="PANTHER" id="PTHR43133">
    <property type="entry name" value="RNA POLYMERASE ECF-TYPE SIGMA FACTO"/>
    <property type="match status" value="1"/>
</dbReference>
<proteinExistence type="inferred from homology"/>
<dbReference type="Pfam" id="PF04542">
    <property type="entry name" value="Sigma70_r2"/>
    <property type="match status" value="1"/>
</dbReference>
<evidence type="ECO:0000313" key="8">
    <source>
        <dbReference type="EMBL" id="HJC42174.1"/>
    </source>
</evidence>
<dbReference type="EMBL" id="DWWI01000013">
    <property type="protein sequence ID" value="HJC42174.1"/>
    <property type="molecule type" value="Genomic_DNA"/>
</dbReference>
<dbReference type="InterPro" id="IPR013325">
    <property type="entry name" value="RNA_pol_sigma_r2"/>
</dbReference>
<dbReference type="InterPro" id="IPR039425">
    <property type="entry name" value="RNA_pol_sigma-70-like"/>
</dbReference>
<feature type="region of interest" description="Disordered" evidence="6">
    <location>
        <begin position="79"/>
        <end position="106"/>
    </location>
</feature>
<dbReference type="NCBIfam" id="TIGR02937">
    <property type="entry name" value="sigma70-ECF"/>
    <property type="match status" value="1"/>
</dbReference>
<sequence>MLTGNREFNEIYEKYKNLVLKAAYIYSGNNYDAAEDITQDTFLKLYIRFDDLKGGNVSAWLFTTAKHAALNYKEKHSREILSMDGEDPPEEPHRESTEEEYSENELERERAELHDKVFTGLMEKNPRWYDAVFLAYYMEIPQERVAEMMGMRLGALHALLNRARKWIRKTYGVEYEEMNRKD</sequence>
<gene>
    <name evidence="8" type="ORF">H9756_00580</name>
</gene>
<evidence type="ECO:0000259" key="7">
    <source>
        <dbReference type="Pfam" id="PF04542"/>
    </source>
</evidence>
<keyword evidence="4" id="KW-0238">DNA-binding</keyword>
<dbReference type="SUPFAM" id="SSF88946">
    <property type="entry name" value="Sigma2 domain of RNA polymerase sigma factors"/>
    <property type="match status" value="1"/>
</dbReference>
<dbReference type="AlphaFoldDB" id="A0A9D2P3W0"/>
<dbReference type="Proteomes" id="UP000823895">
    <property type="component" value="Unassembled WGS sequence"/>
</dbReference>
<dbReference type="InterPro" id="IPR013324">
    <property type="entry name" value="RNA_pol_sigma_r3/r4-like"/>
</dbReference>
<dbReference type="PANTHER" id="PTHR43133:SF8">
    <property type="entry name" value="RNA POLYMERASE SIGMA FACTOR HI_1459-RELATED"/>
    <property type="match status" value="1"/>
</dbReference>
<keyword evidence="2" id="KW-0805">Transcription regulation</keyword>
<dbReference type="Gene3D" id="1.10.10.10">
    <property type="entry name" value="Winged helix-like DNA-binding domain superfamily/Winged helix DNA-binding domain"/>
    <property type="match status" value="1"/>
</dbReference>
<protein>
    <submittedName>
        <fullName evidence="8">Sigma-70 family RNA polymerase sigma factor</fullName>
    </submittedName>
</protein>
<evidence type="ECO:0000256" key="4">
    <source>
        <dbReference type="ARBA" id="ARBA00023125"/>
    </source>
</evidence>
<evidence type="ECO:0000256" key="6">
    <source>
        <dbReference type="SAM" id="MobiDB-lite"/>
    </source>
</evidence>
<keyword evidence="5" id="KW-0804">Transcription</keyword>
<reference evidence="8" key="1">
    <citation type="journal article" date="2021" name="PeerJ">
        <title>Extensive microbial diversity within the chicken gut microbiome revealed by metagenomics and culture.</title>
        <authorList>
            <person name="Gilroy R."/>
            <person name="Ravi A."/>
            <person name="Getino M."/>
            <person name="Pursley I."/>
            <person name="Horton D.L."/>
            <person name="Alikhan N.F."/>
            <person name="Baker D."/>
            <person name="Gharbi K."/>
            <person name="Hall N."/>
            <person name="Watson M."/>
            <person name="Adriaenssens E.M."/>
            <person name="Foster-Nyarko E."/>
            <person name="Jarju S."/>
            <person name="Secka A."/>
            <person name="Antonio M."/>
            <person name="Oren A."/>
            <person name="Chaudhuri R.R."/>
            <person name="La Ragione R."/>
            <person name="Hildebrand F."/>
            <person name="Pallen M.J."/>
        </authorList>
    </citation>
    <scope>NUCLEOTIDE SEQUENCE</scope>
    <source>
        <strain evidence="8">CHK165-2605</strain>
    </source>
</reference>
<dbReference type="GO" id="GO:0006352">
    <property type="term" value="P:DNA-templated transcription initiation"/>
    <property type="evidence" value="ECO:0007669"/>
    <property type="project" value="InterPro"/>
</dbReference>
<dbReference type="GO" id="GO:0016987">
    <property type="term" value="F:sigma factor activity"/>
    <property type="evidence" value="ECO:0007669"/>
    <property type="project" value="UniProtKB-KW"/>
</dbReference>
<dbReference type="InterPro" id="IPR007627">
    <property type="entry name" value="RNA_pol_sigma70_r2"/>
</dbReference>
<evidence type="ECO:0000256" key="5">
    <source>
        <dbReference type="ARBA" id="ARBA00023163"/>
    </source>
</evidence>
<organism evidence="8 9">
    <name type="scientific">Candidatus Mediterraneibacter gallistercoris</name>
    <dbReference type="NCBI Taxonomy" id="2838671"/>
    <lineage>
        <taxon>Bacteria</taxon>
        <taxon>Bacillati</taxon>
        <taxon>Bacillota</taxon>
        <taxon>Clostridia</taxon>
        <taxon>Lachnospirales</taxon>
        <taxon>Lachnospiraceae</taxon>
        <taxon>Mediterraneibacter</taxon>
    </lineage>
</organism>
<feature type="domain" description="RNA polymerase sigma-70 region 2" evidence="7">
    <location>
        <begin position="11"/>
        <end position="78"/>
    </location>
</feature>
<evidence type="ECO:0000256" key="3">
    <source>
        <dbReference type="ARBA" id="ARBA00023082"/>
    </source>
</evidence>
<name>A0A9D2P3W0_9FIRM</name>
<dbReference type="Gene3D" id="1.10.1740.10">
    <property type="match status" value="1"/>
</dbReference>
<accession>A0A9D2P3W0</accession>
<dbReference type="InterPro" id="IPR036388">
    <property type="entry name" value="WH-like_DNA-bd_sf"/>
</dbReference>
<comment type="similarity">
    <text evidence="1">Belongs to the sigma-70 factor family. ECF subfamily.</text>
</comment>
<dbReference type="SUPFAM" id="SSF88659">
    <property type="entry name" value="Sigma3 and sigma4 domains of RNA polymerase sigma factors"/>
    <property type="match status" value="1"/>
</dbReference>
<evidence type="ECO:0000256" key="2">
    <source>
        <dbReference type="ARBA" id="ARBA00023015"/>
    </source>
</evidence>
<dbReference type="InterPro" id="IPR014284">
    <property type="entry name" value="RNA_pol_sigma-70_dom"/>
</dbReference>
<evidence type="ECO:0000256" key="1">
    <source>
        <dbReference type="ARBA" id="ARBA00010641"/>
    </source>
</evidence>
<dbReference type="GO" id="GO:0003677">
    <property type="term" value="F:DNA binding"/>
    <property type="evidence" value="ECO:0007669"/>
    <property type="project" value="UniProtKB-KW"/>
</dbReference>
<reference evidence="8" key="2">
    <citation type="submission" date="2021-04" db="EMBL/GenBank/DDBJ databases">
        <authorList>
            <person name="Gilroy R."/>
        </authorList>
    </citation>
    <scope>NUCLEOTIDE SEQUENCE</scope>
    <source>
        <strain evidence="8">CHK165-2605</strain>
    </source>
</reference>
<evidence type="ECO:0000313" key="9">
    <source>
        <dbReference type="Proteomes" id="UP000823895"/>
    </source>
</evidence>
<comment type="caution">
    <text evidence="8">The sequence shown here is derived from an EMBL/GenBank/DDBJ whole genome shotgun (WGS) entry which is preliminary data.</text>
</comment>